<dbReference type="Pfam" id="PF08245">
    <property type="entry name" value="Mur_ligase_M"/>
    <property type="match status" value="1"/>
</dbReference>
<dbReference type="PANTHER" id="PTHR11136">
    <property type="entry name" value="FOLYLPOLYGLUTAMATE SYNTHASE-RELATED"/>
    <property type="match status" value="1"/>
</dbReference>
<dbReference type="EMBL" id="QUAH01000004">
    <property type="protein sequence ID" value="RFT16195.1"/>
    <property type="molecule type" value="Genomic_DNA"/>
</dbReference>
<proteinExistence type="inferred from homology"/>
<dbReference type="GO" id="GO:0005737">
    <property type="term" value="C:cytoplasm"/>
    <property type="evidence" value="ECO:0007669"/>
    <property type="project" value="TreeGrafter"/>
</dbReference>
<evidence type="ECO:0000256" key="17">
    <source>
        <dbReference type="ARBA" id="ARBA00049161"/>
    </source>
</evidence>
<evidence type="ECO:0000256" key="6">
    <source>
        <dbReference type="ARBA" id="ARBA00013023"/>
    </source>
</evidence>
<evidence type="ECO:0000313" key="21">
    <source>
        <dbReference type="EMBL" id="RFT16195.1"/>
    </source>
</evidence>
<evidence type="ECO:0000256" key="12">
    <source>
        <dbReference type="ARBA" id="ARBA00022840"/>
    </source>
</evidence>
<dbReference type="InterPro" id="IPR013221">
    <property type="entry name" value="Mur_ligase_cen"/>
</dbReference>
<dbReference type="InterPro" id="IPR036615">
    <property type="entry name" value="Mur_ligase_C_dom_sf"/>
</dbReference>
<evidence type="ECO:0000256" key="9">
    <source>
        <dbReference type="ARBA" id="ARBA00022598"/>
    </source>
</evidence>
<name>A0A3E2BN55_9BACT</name>
<evidence type="ECO:0000256" key="7">
    <source>
        <dbReference type="ARBA" id="ARBA00013025"/>
    </source>
</evidence>
<dbReference type="Gene3D" id="3.40.1190.10">
    <property type="entry name" value="Mur-like, catalytic domain"/>
    <property type="match status" value="1"/>
</dbReference>
<reference evidence="21 22" key="1">
    <citation type="submission" date="2018-08" db="EMBL/GenBank/DDBJ databases">
        <title>Genome analysis of the thermophilic bacterium of the candidate phylum Aminicenantes from deep subsurface aquifer revealed its physiology and ecological role.</title>
        <authorList>
            <person name="Kadnikov V.V."/>
            <person name="Mardanov A.V."/>
            <person name="Beletsky A.V."/>
            <person name="Karnachuk O.V."/>
            <person name="Ravin N.V."/>
        </authorList>
    </citation>
    <scope>NUCLEOTIDE SEQUENCE [LARGE SCALE GENOMIC DNA]</scope>
    <source>
        <strain evidence="21">BY38</strain>
    </source>
</reference>
<evidence type="ECO:0000256" key="14">
    <source>
        <dbReference type="ARBA" id="ARBA00022909"/>
    </source>
</evidence>
<dbReference type="GO" id="GO:0004326">
    <property type="term" value="F:tetrahydrofolylpolyglutamate synthase activity"/>
    <property type="evidence" value="ECO:0007669"/>
    <property type="project" value="UniProtKB-EC"/>
</dbReference>
<dbReference type="PANTHER" id="PTHR11136:SF0">
    <property type="entry name" value="DIHYDROFOLATE SYNTHETASE-RELATED"/>
    <property type="match status" value="1"/>
</dbReference>
<dbReference type="PIRSF" id="PIRSF001563">
    <property type="entry name" value="Folylpolyglu_synth"/>
    <property type="match status" value="1"/>
</dbReference>
<evidence type="ECO:0000256" key="13">
    <source>
        <dbReference type="ARBA" id="ARBA00022842"/>
    </source>
</evidence>
<evidence type="ECO:0000256" key="5">
    <source>
        <dbReference type="ARBA" id="ARBA00011245"/>
    </source>
</evidence>
<dbReference type="Proteomes" id="UP000257323">
    <property type="component" value="Unassembled WGS sequence"/>
</dbReference>
<dbReference type="InterPro" id="IPR001645">
    <property type="entry name" value="Folylpolyglutamate_synth"/>
</dbReference>
<dbReference type="FunFam" id="3.40.1190.10:FF:000004">
    <property type="entry name" value="Dihydrofolate synthase/folylpolyglutamate synthase"/>
    <property type="match status" value="1"/>
</dbReference>
<dbReference type="SUPFAM" id="SSF53623">
    <property type="entry name" value="MurD-like peptide ligases, catalytic domain"/>
    <property type="match status" value="1"/>
</dbReference>
<feature type="domain" description="Mur ligase C-terminal" evidence="19">
    <location>
        <begin position="298"/>
        <end position="416"/>
    </location>
</feature>
<evidence type="ECO:0000256" key="11">
    <source>
        <dbReference type="ARBA" id="ARBA00022741"/>
    </source>
</evidence>
<organism evidence="21 22">
    <name type="scientific">Candidatus Saccharicenans subterraneus</name>
    <dbReference type="NCBI Taxonomy" id="2508984"/>
    <lineage>
        <taxon>Bacteria</taxon>
        <taxon>Candidatus Aminicenantota</taxon>
        <taxon>Candidatus Aminicenantia</taxon>
        <taxon>Candidatus Aminicenantales</taxon>
        <taxon>Candidatus Saccharicenantaceae</taxon>
        <taxon>Candidatus Saccharicenans</taxon>
    </lineage>
</organism>
<comment type="caution">
    <text evidence="21">The sequence shown here is derived from an EMBL/GenBank/DDBJ whole genome shotgun (WGS) entry which is preliminary data.</text>
</comment>
<comment type="pathway">
    <text evidence="3">Cofactor biosynthesis; tetrahydrofolylpolyglutamate biosynthesis.</text>
</comment>
<dbReference type="SUPFAM" id="SSF53244">
    <property type="entry name" value="MurD-like peptide ligases, peptide-binding domain"/>
    <property type="match status" value="1"/>
</dbReference>
<keyword evidence="11 18" id="KW-0547">Nucleotide-binding</keyword>
<comment type="pathway">
    <text evidence="2">Cofactor biosynthesis; tetrahydrofolate biosynthesis; 7,8-dihydrofolate from 2-amino-4-hydroxy-6-hydroxymethyl-7,8-dihydropteridine diphosphate and 4-aminobenzoate: step 2/2.</text>
</comment>
<keyword evidence="9 18" id="KW-0436">Ligase</keyword>
<dbReference type="InterPro" id="IPR004101">
    <property type="entry name" value="Mur_ligase_C"/>
</dbReference>
<comment type="cofactor">
    <cofactor evidence="1">
        <name>Mg(2+)</name>
        <dbReference type="ChEBI" id="CHEBI:18420"/>
    </cofactor>
</comment>
<comment type="subunit">
    <text evidence="5">Monomer.</text>
</comment>
<accession>A0A3E2BN55</accession>
<dbReference type="GO" id="GO:0008841">
    <property type="term" value="F:dihydrofolate synthase activity"/>
    <property type="evidence" value="ECO:0007669"/>
    <property type="project" value="UniProtKB-EC"/>
</dbReference>
<comment type="catalytic activity">
    <reaction evidence="16">
        <text>(6S)-5,6,7,8-tetrahydrofolyl-(gamma-L-Glu)(n) + L-glutamate + ATP = (6S)-5,6,7,8-tetrahydrofolyl-(gamma-L-Glu)(n+1) + ADP + phosphate + H(+)</text>
        <dbReference type="Rhea" id="RHEA:10580"/>
        <dbReference type="Rhea" id="RHEA-COMP:14738"/>
        <dbReference type="Rhea" id="RHEA-COMP:14740"/>
        <dbReference type="ChEBI" id="CHEBI:15378"/>
        <dbReference type="ChEBI" id="CHEBI:29985"/>
        <dbReference type="ChEBI" id="CHEBI:30616"/>
        <dbReference type="ChEBI" id="CHEBI:43474"/>
        <dbReference type="ChEBI" id="CHEBI:141005"/>
        <dbReference type="ChEBI" id="CHEBI:456216"/>
        <dbReference type="EC" id="6.3.2.17"/>
    </reaction>
</comment>
<evidence type="ECO:0000256" key="10">
    <source>
        <dbReference type="ARBA" id="ARBA00022723"/>
    </source>
</evidence>
<dbReference type="AlphaFoldDB" id="A0A3E2BN55"/>
<evidence type="ECO:0000256" key="15">
    <source>
        <dbReference type="ARBA" id="ARBA00030592"/>
    </source>
</evidence>
<evidence type="ECO:0000259" key="19">
    <source>
        <dbReference type="Pfam" id="PF02875"/>
    </source>
</evidence>
<keyword evidence="14" id="KW-0289">Folate biosynthesis</keyword>
<keyword evidence="12 18" id="KW-0067">ATP-binding</keyword>
<dbReference type="PROSITE" id="PS01012">
    <property type="entry name" value="FOLYLPOLYGLU_SYNT_2"/>
    <property type="match status" value="1"/>
</dbReference>
<dbReference type="GO" id="GO:0046872">
    <property type="term" value="F:metal ion binding"/>
    <property type="evidence" value="ECO:0007669"/>
    <property type="project" value="UniProtKB-KW"/>
</dbReference>
<gene>
    <name evidence="21" type="ORF">OP8BY_1799</name>
</gene>
<evidence type="ECO:0000256" key="8">
    <source>
        <dbReference type="ARBA" id="ARBA00019357"/>
    </source>
</evidence>
<sequence length="434" mass="48541">MRPLASYPYLEQAQLFGIRLGLENIQAVLEDFGYPHRDYPVIHVAGTNGKGSVCAMLDNIFRLHGYRTGLYTSPHLVDVRERIRVNGRLIREKELKELLGEIEKSEKRLKGEGRVAGALTYFEILTVAAFLYFARKKVDLAILEVGMGGRFDATNVVRPEVSVITTVSYDHQQYLGSTLEKIAFEKAGIIKGKVPCVCGVRNLEALRVIKKKCREEDAPLVQVFDKKREFSLVDTRRGEVFLYRTDSATYRFRPLLPGQHQGENAAVAIATSEVMVGRGWKLSKKKIIQGVESASWPGRLEIFGSSPPVVLDGCHNEAGAMVVNRFWKKTFNRPAILVFGVMKDKEIEKIARWLFPLASRIILTRPSLERAARPMDLAARMPEYRGKYFLEETVPSALSLALALSEGEVPVLVAGSLFLVGEARQFLQSQAGKG</sequence>
<evidence type="ECO:0000256" key="18">
    <source>
        <dbReference type="PIRNR" id="PIRNR001563"/>
    </source>
</evidence>
<dbReference type="InterPro" id="IPR018109">
    <property type="entry name" value="Folylpolyglutamate_synth_CS"/>
</dbReference>
<evidence type="ECO:0000259" key="20">
    <source>
        <dbReference type="Pfam" id="PF08245"/>
    </source>
</evidence>
<evidence type="ECO:0000256" key="2">
    <source>
        <dbReference type="ARBA" id="ARBA00004799"/>
    </source>
</evidence>
<evidence type="ECO:0000256" key="3">
    <source>
        <dbReference type="ARBA" id="ARBA00005150"/>
    </source>
</evidence>
<dbReference type="EC" id="6.3.2.17" evidence="7"/>
<keyword evidence="10" id="KW-0479">Metal-binding</keyword>
<keyword evidence="13" id="KW-0460">Magnesium</keyword>
<evidence type="ECO:0000256" key="16">
    <source>
        <dbReference type="ARBA" id="ARBA00047493"/>
    </source>
</evidence>
<evidence type="ECO:0000313" key="22">
    <source>
        <dbReference type="Proteomes" id="UP000257323"/>
    </source>
</evidence>
<dbReference type="EC" id="6.3.2.12" evidence="6"/>
<dbReference type="Gene3D" id="3.90.190.20">
    <property type="entry name" value="Mur ligase, C-terminal domain"/>
    <property type="match status" value="1"/>
</dbReference>
<comment type="catalytic activity">
    <reaction evidence="17">
        <text>7,8-dihydropteroate + L-glutamate + ATP = 7,8-dihydrofolate + ADP + phosphate + H(+)</text>
        <dbReference type="Rhea" id="RHEA:23584"/>
        <dbReference type="ChEBI" id="CHEBI:15378"/>
        <dbReference type="ChEBI" id="CHEBI:17839"/>
        <dbReference type="ChEBI" id="CHEBI:29985"/>
        <dbReference type="ChEBI" id="CHEBI:30616"/>
        <dbReference type="ChEBI" id="CHEBI:43474"/>
        <dbReference type="ChEBI" id="CHEBI:57451"/>
        <dbReference type="ChEBI" id="CHEBI:456216"/>
        <dbReference type="EC" id="6.3.2.12"/>
    </reaction>
</comment>
<evidence type="ECO:0000256" key="4">
    <source>
        <dbReference type="ARBA" id="ARBA00008276"/>
    </source>
</evidence>
<dbReference type="InterPro" id="IPR036565">
    <property type="entry name" value="Mur-like_cat_sf"/>
</dbReference>
<dbReference type="GO" id="GO:0046656">
    <property type="term" value="P:folic acid biosynthetic process"/>
    <property type="evidence" value="ECO:0007669"/>
    <property type="project" value="UniProtKB-KW"/>
</dbReference>
<dbReference type="NCBIfam" id="TIGR01499">
    <property type="entry name" value="folC"/>
    <property type="match status" value="1"/>
</dbReference>
<dbReference type="GO" id="GO:0005524">
    <property type="term" value="F:ATP binding"/>
    <property type="evidence" value="ECO:0007669"/>
    <property type="project" value="UniProtKB-KW"/>
</dbReference>
<dbReference type="Pfam" id="PF02875">
    <property type="entry name" value="Mur_ligase_C"/>
    <property type="match status" value="1"/>
</dbReference>
<feature type="domain" description="Mur ligase central" evidence="20">
    <location>
        <begin position="44"/>
        <end position="271"/>
    </location>
</feature>
<evidence type="ECO:0000256" key="1">
    <source>
        <dbReference type="ARBA" id="ARBA00001946"/>
    </source>
</evidence>
<comment type="similarity">
    <text evidence="4 18">Belongs to the folylpolyglutamate synthase family.</text>
</comment>
<protein>
    <recommendedName>
        <fullName evidence="8">Dihydrofolate synthase/folylpolyglutamate synthase</fullName>
        <ecNumber evidence="6">6.3.2.12</ecNumber>
        <ecNumber evidence="7">6.3.2.17</ecNumber>
    </recommendedName>
    <alternativeName>
        <fullName evidence="15">Tetrahydrofolylpolyglutamate synthase</fullName>
    </alternativeName>
</protein>